<evidence type="ECO:0000313" key="2">
    <source>
        <dbReference type="Proteomes" id="UP000182284"/>
    </source>
</evidence>
<protein>
    <recommendedName>
        <fullName evidence="3">DUF3168 domain-containing protein</fullName>
    </recommendedName>
</protein>
<dbReference type="AlphaFoldDB" id="A0A1G7G4T6"/>
<reference evidence="1 2" key="1">
    <citation type="submission" date="2016-10" db="EMBL/GenBank/DDBJ databases">
        <authorList>
            <person name="de Groot N.N."/>
        </authorList>
    </citation>
    <scope>NUCLEOTIDE SEQUENCE [LARGE SCALE GENOMIC DNA]</scope>
    <source>
        <strain evidence="1 2">DSM 27375</strain>
    </source>
</reference>
<dbReference type="EMBL" id="FNBL01000001">
    <property type="protein sequence ID" value="SDE83164.1"/>
    <property type="molecule type" value="Genomic_DNA"/>
</dbReference>
<proteinExistence type="predicted"/>
<dbReference type="Proteomes" id="UP000182284">
    <property type="component" value="Unassembled WGS sequence"/>
</dbReference>
<dbReference type="InterPro" id="IPR021508">
    <property type="entry name" value="Gp17-like"/>
</dbReference>
<organism evidence="1 2">
    <name type="scientific">Celeribacter baekdonensis</name>
    <dbReference type="NCBI Taxonomy" id="875171"/>
    <lineage>
        <taxon>Bacteria</taxon>
        <taxon>Pseudomonadati</taxon>
        <taxon>Pseudomonadota</taxon>
        <taxon>Alphaproteobacteria</taxon>
        <taxon>Rhodobacterales</taxon>
        <taxon>Roseobacteraceae</taxon>
        <taxon>Celeribacter</taxon>
    </lineage>
</organism>
<dbReference type="Gene3D" id="3.30.2000.30">
    <property type="match status" value="1"/>
</dbReference>
<name>A0A1G7G4T6_9RHOB</name>
<dbReference type="InterPro" id="IPR053745">
    <property type="entry name" value="Viral_Tail_Comp_sf"/>
</dbReference>
<dbReference type="Pfam" id="PF11367">
    <property type="entry name" value="Tail_completion_gp17"/>
    <property type="match status" value="1"/>
</dbReference>
<evidence type="ECO:0008006" key="3">
    <source>
        <dbReference type="Google" id="ProtNLM"/>
    </source>
</evidence>
<evidence type="ECO:0000313" key="1">
    <source>
        <dbReference type="EMBL" id="SDE83164.1"/>
    </source>
</evidence>
<dbReference type="RefSeq" id="WP_074640507.1">
    <property type="nucleotide sequence ID" value="NZ_FNBL01000001.1"/>
</dbReference>
<gene>
    <name evidence="1" type="ORF">SAMN04488117_101391</name>
</gene>
<dbReference type="OrthoDB" id="7644395at2"/>
<sequence length="136" mass="14173">MSYGVAAALQTAVYQALVADATLTGMVGSAIYDAAPTGSLPSLYVSLGPEDVTDASDKTGAGARHEFTVSVVADTAGFLTAKQVATAISDVLVDADLTLSRGSLVGLYFVSAKARRVQDSDVRRIDLKFRARVEDN</sequence>
<accession>A0A1G7G4T6</accession>